<dbReference type="PROSITE" id="PS00671">
    <property type="entry name" value="D_2_HYDROXYACID_DH_3"/>
    <property type="match status" value="1"/>
</dbReference>
<organism evidence="6 7">
    <name type="scientific">Araneus ventricosus</name>
    <name type="common">Orbweaver spider</name>
    <name type="synonym">Epeira ventricosa</name>
    <dbReference type="NCBI Taxonomy" id="182803"/>
    <lineage>
        <taxon>Eukaryota</taxon>
        <taxon>Metazoa</taxon>
        <taxon>Ecdysozoa</taxon>
        <taxon>Arthropoda</taxon>
        <taxon>Chelicerata</taxon>
        <taxon>Arachnida</taxon>
        <taxon>Araneae</taxon>
        <taxon>Araneomorphae</taxon>
        <taxon>Entelegynae</taxon>
        <taxon>Araneoidea</taxon>
        <taxon>Araneidae</taxon>
        <taxon>Araneus</taxon>
    </lineage>
</organism>
<evidence type="ECO:0000256" key="1">
    <source>
        <dbReference type="ARBA" id="ARBA00023002"/>
    </source>
</evidence>
<dbReference type="CDD" id="cd05301">
    <property type="entry name" value="GDH"/>
    <property type="match status" value="1"/>
</dbReference>
<sequence>MTSLPSVLITRNDTPEEGVIHLQSKCKVEIYNEPRPIPREELLRLVKGKNGLYCHVTEKINAEVLEAAGPSLKVIGTYSVGYDHIDLEECRKRGIFVGNTPNVLTDAVAELTVGLLLATSRRLMEATKQIASGGWAKSNCAPLWMCGTNLVNSTVGMMGLGRIGFGVAERLKCFKVKNILYSGNKPKPEASEKLNAKFVPFEELLKLSDFVIVCASLNSTTRGIFNLEAFQKMKRNAIFINVSRGGLVNHEDLYTALTTGLIKAAGLDVMDPEPLPSDHKLTKLSNCVLLPHIGSATVETRNTMARLTAENILAGLDGKPLPCPL</sequence>
<accession>A0A4Y2DXA5</accession>
<keyword evidence="1 3" id="KW-0560">Oxidoreductase</keyword>
<dbReference type="InterPro" id="IPR006139">
    <property type="entry name" value="D-isomer_2_OHA_DH_cat_dom"/>
</dbReference>
<dbReference type="SUPFAM" id="SSF51735">
    <property type="entry name" value="NAD(P)-binding Rossmann-fold domains"/>
    <property type="match status" value="1"/>
</dbReference>
<evidence type="ECO:0000256" key="2">
    <source>
        <dbReference type="ARBA" id="ARBA00073306"/>
    </source>
</evidence>
<dbReference type="OrthoDB" id="298012at2759"/>
<name>A0A4Y2DXA5_ARAVE</name>
<evidence type="ECO:0000313" key="6">
    <source>
        <dbReference type="EMBL" id="GBM20235.1"/>
    </source>
</evidence>
<dbReference type="InterPro" id="IPR006140">
    <property type="entry name" value="D-isomer_DH_NAD-bd"/>
</dbReference>
<comment type="caution">
    <text evidence="6">The sequence shown here is derived from an EMBL/GenBank/DDBJ whole genome shotgun (WGS) entry which is preliminary data.</text>
</comment>
<comment type="similarity">
    <text evidence="3">Belongs to the D-isomer specific 2-hydroxyacid dehydrogenase family.</text>
</comment>
<gene>
    <name evidence="6" type="primary">GRHPR_6</name>
    <name evidence="6" type="ORF">AVEN_216655_1</name>
</gene>
<proteinExistence type="inferred from homology"/>
<evidence type="ECO:0000259" key="5">
    <source>
        <dbReference type="Pfam" id="PF02826"/>
    </source>
</evidence>
<dbReference type="InterPro" id="IPR036291">
    <property type="entry name" value="NAD(P)-bd_dom_sf"/>
</dbReference>
<dbReference type="Proteomes" id="UP000499080">
    <property type="component" value="Unassembled WGS sequence"/>
</dbReference>
<dbReference type="PANTHER" id="PTHR10996:SF277">
    <property type="entry name" value="GLYOXYLATE REDUCTASE_HYDROXYPYRUVATE REDUCTASE"/>
    <property type="match status" value="1"/>
</dbReference>
<dbReference type="GO" id="GO:0051287">
    <property type="term" value="F:NAD binding"/>
    <property type="evidence" value="ECO:0007669"/>
    <property type="project" value="InterPro"/>
</dbReference>
<evidence type="ECO:0000259" key="4">
    <source>
        <dbReference type="Pfam" id="PF00389"/>
    </source>
</evidence>
<dbReference type="Pfam" id="PF00389">
    <property type="entry name" value="2-Hacid_dh"/>
    <property type="match status" value="1"/>
</dbReference>
<dbReference type="GO" id="GO:0008465">
    <property type="term" value="F:hydroxypyruvate reductase (NADH) activity"/>
    <property type="evidence" value="ECO:0007669"/>
    <property type="project" value="TreeGrafter"/>
</dbReference>
<dbReference type="EMBL" id="BGPR01000439">
    <property type="protein sequence ID" value="GBM20235.1"/>
    <property type="molecule type" value="Genomic_DNA"/>
</dbReference>
<dbReference type="InterPro" id="IPR050223">
    <property type="entry name" value="D-isomer_2-hydroxyacid_DH"/>
</dbReference>
<dbReference type="PANTHER" id="PTHR10996">
    <property type="entry name" value="2-HYDROXYACID DEHYDROGENASE-RELATED"/>
    <property type="match status" value="1"/>
</dbReference>
<evidence type="ECO:0000256" key="3">
    <source>
        <dbReference type="RuleBase" id="RU003719"/>
    </source>
</evidence>
<dbReference type="Pfam" id="PF02826">
    <property type="entry name" value="2-Hacid_dh_C"/>
    <property type="match status" value="1"/>
</dbReference>
<dbReference type="AlphaFoldDB" id="A0A4Y2DXA5"/>
<dbReference type="GO" id="GO:0030267">
    <property type="term" value="F:glyoxylate reductase (NADPH) activity"/>
    <property type="evidence" value="ECO:0007669"/>
    <property type="project" value="TreeGrafter"/>
</dbReference>
<dbReference type="SUPFAM" id="SSF52283">
    <property type="entry name" value="Formate/glycerate dehydrogenase catalytic domain-like"/>
    <property type="match status" value="1"/>
</dbReference>
<protein>
    <recommendedName>
        <fullName evidence="2">Glyoxylate reductase/hydroxypyruvate reductase</fullName>
    </recommendedName>
</protein>
<dbReference type="GO" id="GO:0005829">
    <property type="term" value="C:cytosol"/>
    <property type="evidence" value="ECO:0007669"/>
    <property type="project" value="TreeGrafter"/>
</dbReference>
<keyword evidence="6" id="KW-0670">Pyruvate</keyword>
<feature type="domain" description="D-isomer specific 2-hydroxyacid dehydrogenase NAD-binding" evidence="5">
    <location>
        <begin position="113"/>
        <end position="294"/>
    </location>
</feature>
<keyword evidence="7" id="KW-1185">Reference proteome</keyword>
<dbReference type="Gene3D" id="3.40.50.720">
    <property type="entry name" value="NAD(P)-binding Rossmann-like Domain"/>
    <property type="match status" value="2"/>
</dbReference>
<feature type="domain" description="D-isomer specific 2-hydroxyacid dehydrogenase catalytic" evidence="4">
    <location>
        <begin position="8"/>
        <end position="322"/>
    </location>
</feature>
<evidence type="ECO:0000313" key="7">
    <source>
        <dbReference type="Proteomes" id="UP000499080"/>
    </source>
</evidence>
<dbReference type="FunFam" id="3.40.50.720:FF:000026">
    <property type="entry name" value="Glyoxylate/hydroxypyruvate reductase B"/>
    <property type="match status" value="1"/>
</dbReference>
<dbReference type="InterPro" id="IPR029753">
    <property type="entry name" value="D-isomer_DH_CS"/>
</dbReference>
<reference evidence="6 7" key="1">
    <citation type="journal article" date="2019" name="Sci. Rep.">
        <title>Orb-weaving spider Araneus ventricosus genome elucidates the spidroin gene catalogue.</title>
        <authorList>
            <person name="Kono N."/>
            <person name="Nakamura H."/>
            <person name="Ohtoshi R."/>
            <person name="Moran D.A.P."/>
            <person name="Shinohara A."/>
            <person name="Yoshida Y."/>
            <person name="Fujiwara M."/>
            <person name="Mori M."/>
            <person name="Tomita M."/>
            <person name="Arakawa K."/>
        </authorList>
    </citation>
    <scope>NUCLEOTIDE SEQUENCE [LARGE SCALE GENOMIC DNA]</scope>
</reference>